<keyword evidence="9" id="KW-0051">Antiviral defense</keyword>
<dbReference type="CDD" id="cd09641">
    <property type="entry name" value="Cas3''_I"/>
    <property type="match status" value="1"/>
</dbReference>
<dbReference type="PANTHER" id="PTHR47959">
    <property type="entry name" value="ATP-DEPENDENT RNA HELICASE RHLE-RELATED"/>
    <property type="match status" value="1"/>
</dbReference>
<feature type="region of interest" description="Disordered" evidence="10">
    <location>
        <begin position="716"/>
        <end position="735"/>
    </location>
</feature>
<evidence type="ECO:0000256" key="1">
    <source>
        <dbReference type="ARBA" id="ARBA00006847"/>
    </source>
</evidence>
<dbReference type="NCBIfam" id="TIGR01596">
    <property type="entry name" value="cas3_HD"/>
    <property type="match status" value="1"/>
</dbReference>
<evidence type="ECO:0000313" key="12">
    <source>
        <dbReference type="EMBL" id="MBC5727657.1"/>
    </source>
</evidence>
<dbReference type="InterPro" id="IPR006474">
    <property type="entry name" value="Helicase_Cas3_CRISPR-ass_core"/>
</dbReference>
<dbReference type="Proteomes" id="UP000636755">
    <property type="component" value="Unassembled WGS sequence"/>
</dbReference>
<dbReference type="InterPro" id="IPR050079">
    <property type="entry name" value="DEAD_box_RNA_helicase"/>
</dbReference>
<dbReference type="SMART" id="SM00487">
    <property type="entry name" value="DEXDc"/>
    <property type="match status" value="1"/>
</dbReference>
<organism evidence="12 13">
    <name type="scientific">Ruminococcus intestinalis</name>
    <dbReference type="NCBI Taxonomy" id="2763066"/>
    <lineage>
        <taxon>Bacteria</taxon>
        <taxon>Bacillati</taxon>
        <taxon>Bacillota</taxon>
        <taxon>Clostridia</taxon>
        <taxon>Eubacteriales</taxon>
        <taxon>Oscillospiraceae</taxon>
        <taxon>Ruminococcus</taxon>
    </lineage>
</organism>
<evidence type="ECO:0000256" key="4">
    <source>
        <dbReference type="ARBA" id="ARBA00022723"/>
    </source>
</evidence>
<dbReference type="SUPFAM" id="SSF52540">
    <property type="entry name" value="P-loop containing nucleoside triphosphate hydrolases"/>
    <property type="match status" value="1"/>
</dbReference>
<dbReference type="PROSITE" id="PS51643">
    <property type="entry name" value="HD_CAS3"/>
    <property type="match status" value="1"/>
</dbReference>
<comment type="caution">
    <text evidence="12">The sequence shown here is derived from an EMBL/GenBank/DDBJ whole genome shotgun (WGS) entry which is preliminary data.</text>
</comment>
<proteinExistence type="inferred from homology"/>
<feature type="domain" description="HD Cas3-type" evidence="11">
    <location>
        <begin position="7"/>
        <end position="174"/>
    </location>
</feature>
<evidence type="ECO:0000313" key="13">
    <source>
        <dbReference type="Proteomes" id="UP000636755"/>
    </source>
</evidence>
<evidence type="ECO:0000256" key="2">
    <source>
        <dbReference type="ARBA" id="ARBA00009046"/>
    </source>
</evidence>
<evidence type="ECO:0000256" key="8">
    <source>
        <dbReference type="ARBA" id="ARBA00022840"/>
    </source>
</evidence>
<evidence type="ECO:0000256" key="10">
    <source>
        <dbReference type="SAM" id="MobiDB-lite"/>
    </source>
</evidence>
<sequence length="735" mass="84524">MNIEDKLAKPDKTIGQHSNELIEQAKLLYKLGYIKSDDLYSDLLVSCLKHDNGKANSQFQKRITKGGNFQPEQEIPHSILSTFFIDKSECIKPISVYFAVLYHHYNKDSPVTVFKENRELIEKFLAEFGFDTNSYNKMKRNIKKIKALFETELSDEEKQYAVLLKGLLHKCDYSASAGLDCEKVNDFLTDSLNNWKNTRNIHYNELQEFCIKNTDSNLIVTAPTGMGKTEAGLLWCGDNKCFFVLPLKTAINAMYERIKKLCGDNSQEDYKERVALVHSDMKSYYLEDSIISGKNYDFAYAQCSKQLALPITICTPDQIFDFALKYAGYEYKLAVASYSKFIIDEIQMYSPDVLAAIIYAIEMIHTLGGKVAVITATLPPFVRNEIEKILGTDVKTSDFSDKGKLRHNVKVYEKNLQSDDIIKIFDDTICDKVKKYLVVCNSIDIANKRYTEIKNSDINARVNLFHSNFTKNDRKTKENAILAASEKTNESMNIPEIWISTSVVEASLDIDFDILITELSDLFSLFQRFGRVNRKGNKDFSSYNCFVFTEIQGNAHRFVDDAIHSLSKQAILSVDGIISEVLKKELIDEYLSVEKIEKSKYYQEYRKIYKYYKEYVDYLSLKKDGIRSIDRSDAVPIDVYNQNESAIEKALEVLKSDTYSRDDKLKANEEILGFTVSVPKFRIDDYEIKKLKMPYTELPVINSSYDSECGIRFDKEKKTKKQDKSDDNGEPDNFI</sequence>
<evidence type="ECO:0000256" key="7">
    <source>
        <dbReference type="ARBA" id="ARBA00022806"/>
    </source>
</evidence>
<evidence type="ECO:0000256" key="3">
    <source>
        <dbReference type="ARBA" id="ARBA00022722"/>
    </source>
</evidence>
<evidence type="ECO:0000256" key="9">
    <source>
        <dbReference type="ARBA" id="ARBA00023118"/>
    </source>
</evidence>
<keyword evidence="4" id="KW-0479">Metal-binding</keyword>
<dbReference type="InterPro" id="IPR054712">
    <property type="entry name" value="Cas3-like_dom"/>
</dbReference>
<dbReference type="InterPro" id="IPR006483">
    <property type="entry name" value="CRISPR-assoc_Cas3_HD"/>
</dbReference>
<dbReference type="InterPro" id="IPR038257">
    <property type="entry name" value="CRISPR-assoc_Cas3_HD_sf"/>
</dbReference>
<dbReference type="InterPro" id="IPR011545">
    <property type="entry name" value="DEAD/DEAH_box_helicase_dom"/>
</dbReference>
<keyword evidence="8" id="KW-0067">ATP-binding</keyword>
<dbReference type="EMBL" id="JACOPS010000001">
    <property type="protein sequence ID" value="MBC5727657.1"/>
    <property type="molecule type" value="Genomic_DNA"/>
</dbReference>
<keyword evidence="6" id="KW-0378">Hydrolase</keyword>
<dbReference type="Gene3D" id="3.40.50.300">
    <property type="entry name" value="P-loop containing nucleotide triphosphate hydrolases"/>
    <property type="match status" value="2"/>
</dbReference>
<dbReference type="RefSeq" id="WP_186934909.1">
    <property type="nucleotide sequence ID" value="NZ_JACOPS010000001.1"/>
</dbReference>
<evidence type="ECO:0000256" key="6">
    <source>
        <dbReference type="ARBA" id="ARBA00022801"/>
    </source>
</evidence>
<comment type="similarity">
    <text evidence="2">In the central section; belongs to the CRISPR-associated helicase Cas3 family.</text>
</comment>
<dbReference type="InterPro" id="IPR014001">
    <property type="entry name" value="Helicase_ATP-bd"/>
</dbReference>
<keyword evidence="3" id="KW-0540">Nuclease</keyword>
<comment type="similarity">
    <text evidence="1">In the N-terminal section; belongs to the CRISPR-associated nuclease Cas3-HD family.</text>
</comment>
<feature type="compositionally biased region" description="Basic and acidic residues" evidence="10">
    <location>
        <begin position="716"/>
        <end position="727"/>
    </location>
</feature>
<name>A0ABR7HJJ5_9FIRM</name>
<dbReference type="Pfam" id="PF00270">
    <property type="entry name" value="DEAD"/>
    <property type="match status" value="1"/>
</dbReference>
<dbReference type="Pfam" id="PF22590">
    <property type="entry name" value="Cas3-like_C_2"/>
    <property type="match status" value="1"/>
</dbReference>
<dbReference type="PANTHER" id="PTHR47959:SF16">
    <property type="entry name" value="CRISPR-ASSOCIATED NUCLEASE_HELICASE CAS3-RELATED"/>
    <property type="match status" value="1"/>
</dbReference>
<evidence type="ECO:0000259" key="11">
    <source>
        <dbReference type="PROSITE" id="PS51643"/>
    </source>
</evidence>
<dbReference type="Gene3D" id="1.10.3210.30">
    <property type="match status" value="1"/>
</dbReference>
<keyword evidence="13" id="KW-1185">Reference proteome</keyword>
<reference evidence="12 13" key="1">
    <citation type="submission" date="2020-08" db="EMBL/GenBank/DDBJ databases">
        <title>Genome public.</title>
        <authorList>
            <person name="Liu C."/>
            <person name="Sun Q."/>
        </authorList>
    </citation>
    <scope>NUCLEOTIDE SEQUENCE [LARGE SCALE GENOMIC DNA]</scope>
    <source>
        <strain evidence="12 13">NSJ-71</strain>
    </source>
</reference>
<keyword evidence="5" id="KW-0547">Nucleotide-binding</keyword>
<evidence type="ECO:0000256" key="5">
    <source>
        <dbReference type="ARBA" id="ARBA00022741"/>
    </source>
</evidence>
<protein>
    <submittedName>
        <fullName evidence="12">CRISPR-associated helicase Cas3</fullName>
    </submittedName>
</protein>
<dbReference type="InterPro" id="IPR027417">
    <property type="entry name" value="P-loop_NTPase"/>
</dbReference>
<dbReference type="NCBIfam" id="TIGR01587">
    <property type="entry name" value="cas3_core"/>
    <property type="match status" value="1"/>
</dbReference>
<accession>A0ABR7HJJ5</accession>
<keyword evidence="7" id="KW-0347">Helicase</keyword>
<gene>
    <name evidence="12" type="primary">cas3</name>
    <name evidence="12" type="ORF">H8R91_03740</name>
</gene>